<accession>A0ACB0ZB00</accession>
<name>A0ACB0ZB00_MELEN</name>
<proteinExistence type="predicted"/>
<comment type="caution">
    <text evidence="1">The sequence shown here is derived from an EMBL/GenBank/DDBJ whole genome shotgun (WGS) entry which is preliminary data.</text>
</comment>
<evidence type="ECO:0000313" key="1">
    <source>
        <dbReference type="EMBL" id="CAK5075415.1"/>
    </source>
</evidence>
<gene>
    <name evidence="1" type="ORF">MENTE1834_LOCUS22216</name>
</gene>
<keyword evidence="2" id="KW-1185">Reference proteome</keyword>
<reference evidence="1" key="1">
    <citation type="submission" date="2023-11" db="EMBL/GenBank/DDBJ databases">
        <authorList>
            <person name="Poullet M."/>
        </authorList>
    </citation>
    <scope>NUCLEOTIDE SEQUENCE</scope>
    <source>
        <strain evidence="1">E1834</strain>
    </source>
</reference>
<organism evidence="1 2">
    <name type="scientific">Meloidogyne enterolobii</name>
    <name type="common">Root-knot nematode worm</name>
    <name type="synonym">Meloidogyne mayaguensis</name>
    <dbReference type="NCBI Taxonomy" id="390850"/>
    <lineage>
        <taxon>Eukaryota</taxon>
        <taxon>Metazoa</taxon>
        <taxon>Ecdysozoa</taxon>
        <taxon>Nematoda</taxon>
        <taxon>Chromadorea</taxon>
        <taxon>Rhabditida</taxon>
        <taxon>Tylenchina</taxon>
        <taxon>Tylenchomorpha</taxon>
        <taxon>Tylenchoidea</taxon>
        <taxon>Meloidogynidae</taxon>
        <taxon>Meloidogyninae</taxon>
        <taxon>Meloidogyne</taxon>
    </lineage>
</organism>
<dbReference type="EMBL" id="CAVMJV010000028">
    <property type="protein sequence ID" value="CAK5075415.1"/>
    <property type="molecule type" value="Genomic_DNA"/>
</dbReference>
<dbReference type="Proteomes" id="UP001497535">
    <property type="component" value="Unassembled WGS sequence"/>
</dbReference>
<protein>
    <submittedName>
        <fullName evidence="1">Uncharacterized protein</fullName>
    </submittedName>
</protein>
<sequence length="321" mass="36946">MLFIQLLLLEILENLIELILSGFFKLFTRKTPKAPEKLKCILHYFSQFFKNPPNGTVSIIRQKLNCELEPKWDEIEFPLVNLNALPNGRIENEGEKMTQVDFANEYIGGGVLGYGLVQEEIRFLICPELIISCLVCEKMEKNEAILIIGAERYSDYQGYGSTFCWKYRQRDVSSQRDAMGRVMSELLAIDALNFTHPLDQFFEGYIRRELRKAFIGFAIRTAWSFDQIATGNWGCGVFGGDLHLKSLIQLMAASLACRPLVFFTFGKKLFAQELEETVKLLQAEGFTIGKLYRLIIKYCKFGIARPKSLFGWIKENYKDFV</sequence>
<evidence type="ECO:0000313" key="2">
    <source>
        <dbReference type="Proteomes" id="UP001497535"/>
    </source>
</evidence>